<dbReference type="FunFam" id="1.20.5.110:FF:000004">
    <property type="entry name" value="Vesicle-associated membrane protein 7"/>
    <property type="match status" value="1"/>
</dbReference>
<evidence type="ECO:0000256" key="4">
    <source>
        <dbReference type="ARBA" id="ARBA00022927"/>
    </source>
</evidence>
<accession>A0A811KXC1</accession>
<feature type="domain" description="V-SNARE coiled-coil homology" evidence="11">
    <location>
        <begin position="152"/>
        <end position="212"/>
    </location>
</feature>
<dbReference type="GO" id="GO:0005737">
    <property type="term" value="C:cytoplasm"/>
    <property type="evidence" value="ECO:0007669"/>
    <property type="project" value="UniProtKB-ARBA"/>
</dbReference>
<proteinExistence type="inferred from homology"/>
<evidence type="ECO:0000256" key="8">
    <source>
        <dbReference type="PROSITE-ProRule" id="PRU00290"/>
    </source>
</evidence>
<dbReference type="GO" id="GO:0015031">
    <property type="term" value="P:protein transport"/>
    <property type="evidence" value="ECO:0007669"/>
    <property type="project" value="UniProtKB-KW"/>
</dbReference>
<dbReference type="PANTHER" id="PTHR45701">
    <property type="entry name" value="SYNAPTOBREVIN FAMILY MEMBER"/>
    <property type="match status" value="1"/>
</dbReference>
<protein>
    <recommendedName>
        <fullName evidence="11">V-SNARE coiled-coil homology domain-containing protein</fullName>
    </recommendedName>
</protein>
<dbReference type="PROSITE" id="PS50892">
    <property type="entry name" value="V_SNARE"/>
    <property type="match status" value="1"/>
</dbReference>
<name>A0A811KXC1_9BILA</name>
<feature type="transmembrane region" description="Helical" evidence="10">
    <location>
        <begin position="216"/>
        <end position="236"/>
    </location>
</feature>
<dbReference type="EMBL" id="CAJFDH010000004">
    <property type="protein sequence ID" value="CAD5220202.1"/>
    <property type="molecule type" value="Genomic_DNA"/>
</dbReference>
<comment type="similarity">
    <text evidence="1">Belongs to the synaptobrevin family.</text>
</comment>
<dbReference type="GO" id="GO:0012505">
    <property type="term" value="C:endomembrane system"/>
    <property type="evidence" value="ECO:0007669"/>
    <property type="project" value="UniProtKB-SubCell"/>
</dbReference>
<dbReference type="EMBL" id="CAJFCW020000004">
    <property type="protein sequence ID" value="CAG9113344.1"/>
    <property type="molecule type" value="Genomic_DNA"/>
</dbReference>
<dbReference type="InterPro" id="IPR016444">
    <property type="entry name" value="Synaptobrevin/VAMP"/>
</dbReference>
<keyword evidence="8 9" id="KW-0175">Coiled coil</keyword>
<keyword evidence="4" id="KW-0653">Protein transport</keyword>
<dbReference type="AlphaFoldDB" id="A0A811KXC1"/>
<dbReference type="InterPro" id="IPR001388">
    <property type="entry name" value="Synaptobrevin-like"/>
</dbReference>
<evidence type="ECO:0000256" key="7">
    <source>
        <dbReference type="ARBA" id="ARBA00046280"/>
    </source>
</evidence>
<evidence type="ECO:0000313" key="12">
    <source>
        <dbReference type="EMBL" id="CAD5220202.1"/>
    </source>
</evidence>
<evidence type="ECO:0000259" key="11">
    <source>
        <dbReference type="PROSITE" id="PS50892"/>
    </source>
</evidence>
<dbReference type="SUPFAM" id="SSF58038">
    <property type="entry name" value="SNARE fusion complex"/>
    <property type="match status" value="1"/>
</dbReference>
<keyword evidence="5 10" id="KW-1133">Transmembrane helix</keyword>
<evidence type="ECO:0000256" key="5">
    <source>
        <dbReference type="ARBA" id="ARBA00022989"/>
    </source>
</evidence>
<dbReference type="Gene3D" id="1.20.5.110">
    <property type="match status" value="1"/>
</dbReference>
<keyword evidence="2" id="KW-0813">Transport</keyword>
<evidence type="ECO:0000256" key="9">
    <source>
        <dbReference type="SAM" id="Coils"/>
    </source>
</evidence>
<evidence type="ECO:0000256" key="2">
    <source>
        <dbReference type="ARBA" id="ARBA00022448"/>
    </source>
</evidence>
<keyword evidence="3 10" id="KW-0812">Transmembrane</keyword>
<evidence type="ECO:0000313" key="13">
    <source>
        <dbReference type="Proteomes" id="UP000614601"/>
    </source>
</evidence>
<dbReference type="Proteomes" id="UP000783686">
    <property type="component" value="Unassembled WGS sequence"/>
</dbReference>
<comment type="subcellular location">
    <subcellularLocation>
        <location evidence="7">Endomembrane system</location>
        <topology evidence="7">Single-pass type IV membrane protein</topology>
    </subcellularLocation>
</comment>
<evidence type="ECO:0000256" key="10">
    <source>
        <dbReference type="SAM" id="Phobius"/>
    </source>
</evidence>
<keyword evidence="6 10" id="KW-0472">Membrane</keyword>
<gene>
    <name evidence="12" type="ORF">BOKJ2_LOCUS8826</name>
</gene>
<feature type="coiled-coil region" evidence="9">
    <location>
        <begin position="132"/>
        <end position="201"/>
    </location>
</feature>
<dbReference type="GO" id="GO:0016192">
    <property type="term" value="P:vesicle-mediated transport"/>
    <property type="evidence" value="ECO:0007669"/>
    <property type="project" value="InterPro"/>
</dbReference>
<dbReference type="InterPro" id="IPR042855">
    <property type="entry name" value="V_SNARE_CC"/>
</dbReference>
<dbReference type="CDD" id="cd15843">
    <property type="entry name" value="R-SNARE"/>
    <property type="match status" value="1"/>
</dbReference>
<evidence type="ECO:0000256" key="1">
    <source>
        <dbReference type="ARBA" id="ARBA00008025"/>
    </source>
</evidence>
<reference evidence="12" key="1">
    <citation type="submission" date="2020-09" db="EMBL/GenBank/DDBJ databases">
        <authorList>
            <person name="Kikuchi T."/>
        </authorList>
    </citation>
    <scope>NUCLEOTIDE SEQUENCE</scope>
    <source>
        <strain evidence="12">SH1</strain>
    </source>
</reference>
<evidence type="ECO:0000256" key="6">
    <source>
        <dbReference type="ARBA" id="ARBA00023136"/>
    </source>
</evidence>
<dbReference type="Proteomes" id="UP000614601">
    <property type="component" value="Unassembled WGS sequence"/>
</dbReference>
<dbReference type="Pfam" id="PF00957">
    <property type="entry name" value="Synaptobrevin"/>
    <property type="match status" value="1"/>
</dbReference>
<organism evidence="12 13">
    <name type="scientific">Bursaphelenchus okinawaensis</name>
    <dbReference type="NCBI Taxonomy" id="465554"/>
    <lineage>
        <taxon>Eukaryota</taxon>
        <taxon>Metazoa</taxon>
        <taxon>Ecdysozoa</taxon>
        <taxon>Nematoda</taxon>
        <taxon>Chromadorea</taxon>
        <taxon>Rhabditida</taxon>
        <taxon>Tylenchina</taxon>
        <taxon>Tylenchomorpha</taxon>
        <taxon>Aphelenchoidea</taxon>
        <taxon>Aphelenchoididae</taxon>
        <taxon>Bursaphelenchus</taxon>
    </lineage>
</organism>
<comment type="caution">
    <text evidence="12">The sequence shown here is derived from an EMBL/GenBank/DDBJ whole genome shotgun (WGS) entry which is preliminary data.</text>
</comment>
<dbReference type="OrthoDB" id="190375at2759"/>
<keyword evidence="13" id="KW-1185">Reference proteome</keyword>
<dbReference type="GO" id="GO:0016020">
    <property type="term" value="C:membrane"/>
    <property type="evidence" value="ECO:0007669"/>
    <property type="project" value="InterPro"/>
</dbReference>
<dbReference type="PRINTS" id="PR00219">
    <property type="entry name" value="SYNAPTOBREVN"/>
</dbReference>
<evidence type="ECO:0000256" key="3">
    <source>
        <dbReference type="ARBA" id="ARBA00022692"/>
    </source>
</evidence>
<sequence>MPYLTHVCIARIEPPNPFGHRITPLAYHILDESSSSNFLNLHDFCDLIERGAESLDYVLVDRIQVNPGTTLHFALQPNRLVAICLFCVGDDKCKTNQIQAFFNFMRVLYEDDNEVEQLIAQTREGGLQQLLGEKLQNEMADFNKRMESKNEKINDIQQQILEVKTVMSDNVARVLERGDRLDNLDTRAEALQQSSENFKTTAHRVQRSMCMKNLKWTIILSIVSVLLVILVVYLILRSAGVL</sequence>